<dbReference type="EMBL" id="CADCWC010000181">
    <property type="protein sequence ID" value="CAA9532847.1"/>
    <property type="molecule type" value="Genomic_DNA"/>
</dbReference>
<feature type="transmembrane region" description="Helical" evidence="8">
    <location>
        <begin position="357"/>
        <end position="382"/>
    </location>
</feature>
<evidence type="ECO:0000256" key="8">
    <source>
        <dbReference type="RuleBase" id="RU362002"/>
    </source>
</evidence>
<feature type="transmembrane region" description="Helical" evidence="8">
    <location>
        <begin position="160"/>
        <end position="183"/>
    </location>
</feature>
<gene>
    <name evidence="10" type="ORF">AVDCRST_MAG79-1078</name>
</gene>
<keyword evidence="7 8" id="KW-0924">Ammonia transport</keyword>
<sequence length="446" mass="46715">MNTLWVVIAAGLVFFMQAGFAMLEVGFSRGKNVGAVVAKIFVNLSIAFVAFWAVGFAFAFGTDSGSFIGTEGFFLSVSGDQVDTVFESLSWASIPLSAKYWFQVVFCAVSLAIVWGTMLDRTKFRVYVAFAIVFASLIYPIVGHWVWGGGWLTDAGMQDFAGSSVVHLVGATAALAGTVVIGARLGKYGPDGKPRPIPGHSMPLAMLGVIILWFGWLGFNAGSTMGATTQIADIAVTTNIAAACGVLGAIIVGYVSQRTVDIGMAGNGAIAGLVAITAPCAFVENWAAAVIGLVAGGIMVVVVFAMDRVRIDDPIGAIAAHGMGGVWGTLSCGLFTTEELAAVGSPGLFYGGGLDQLFVQAYGIVAIAAFVFATSFGTFYLLKRTIGLRVSAQEEIEGLDIHEHGMWGYPEQFMPGYGEYTPYIPAPARRISPRSAGARTAPVTGD</sequence>
<evidence type="ECO:0000256" key="7">
    <source>
        <dbReference type="ARBA" id="ARBA00023177"/>
    </source>
</evidence>
<evidence type="ECO:0000256" key="1">
    <source>
        <dbReference type="ARBA" id="ARBA00004141"/>
    </source>
</evidence>
<feature type="transmembrane region" description="Helical" evidence="8">
    <location>
        <begin position="100"/>
        <end position="119"/>
    </location>
</feature>
<dbReference type="InterPro" id="IPR029020">
    <property type="entry name" value="Ammonium/urea_transptr"/>
</dbReference>
<accession>A0A6J4TUI3</accession>
<dbReference type="GO" id="GO:0008519">
    <property type="term" value="F:ammonium channel activity"/>
    <property type="evidence" value="ECO:0007669"/>
    <property type="project" value="InterPro"/>
</dbReference>
<dbReference type="InterPro" id="IPR001905">
    <property type="entry name" value="Ammonium_transpt"/>
</dbReference>
<proteinExistence type="inferred from homology"/>
<dbReference type="PRINTS" id="PR00342">
    <property type="entry name" value="RHESUSRHD"/>
</dbReference>
<dbReference type="PROSITE" id="PS01219">
    <property type="entry name" value="AMMONIUM_TRANSP"/>
    <property type="match status" value="1"/>
</dbReference>
<feature type="transmembrane region" description="Helical" evidence="8">
    <location>
        <begin position="204"/>
        <end position="222"/>
    </location>
</feature>
<evidence type="ECO:0000259" key="9">
    <source>
        <dbReference type="Pfam" id="PF00909"/>
    </source>
</evidence>
<comment type="similarity">
    <text evidence="2 8">Belongs to the ammonia transporter channel (TC 1.A.11.2) family.</text>
</comment>
<feature type="transmembrane region" description="Helical" evidence="8">
    <location>
        <begin position="234"/>
        <end position="255"/>
    </location>
</feature>
<dbReference type="PANTHER" id="PTHR11730:SF6">
    <property type="entry name" value="AMMONIUM TRANSPORTER"/>
    <property type="match status" value="1"/>
</dbReference>
<dbReference type="GO" id="GO:0097272">
    <property type="term" value="P:ammonium homeostasis"/>
    <property type="evidence" value="ECO:0007669"/>
    <property type="project" value="TreeGrafter"/>
</dbReference>
<feature type="transmembrane region" description="Helical" evidence="8">
    <location>
        <begin position="6"/>
        <end position="28"/>
    </location>
</feature>
<feature type="transmembrane region" description="Helical" evidence="8">
    <location>
        <begin position="318"/>
        <end position="337"/>
    </location>
</feature>
<keyword evidence="3 8" id="KW-0813">Transport</keyword>
<dbReference type="InterPro" id="IPR018047">
    <property type="entry name" value="Ammonium_transpt_CS"/>
</dbReference>
<evidence type="ECO:0000313" key="10">
    <source>
        <dbReference type="EMBL" id="CAA9532847.1"/>
    </source>
</evidence>
<dbReference type="PANTHER" id="PTHR11730">
    <property type="entry name" value="AMMONIUM TRANSPORTER"/>
    <property type="match status" value="1"/>
</dbReference>
<feature type="transmembrane region" description="Helical" evidence="8">
    <location>
        <begin position="262"/>
        <end position="280"/>
    </location>
</feature>
<keyword evidence="4 8" id="KW-0812">Transmembrane</keyword>
<evidence type="ECO:0000256" key="5">
    <source>
        <dbReference type="ARBA" id="ARBA00022989"/>
    </source>
</evidence>
<feature type="transmembrane region" description="Helical" evidence="8">
    <location>
        <begin position="40"/>
        <end position="60"/>
    </location>
</feature>
<dbReference type="InterPro" id="IPR024041">
    <property type="entry name" value="NH4_transpt_AmtB-like_dom"/>
</dbReference>
<dbReference type="AlphaFoldDB" id="A0A6J4TUI3"/>
<dbReference type="GO" id="GO:0005886">
    <property type="term" value="C:plasma membrane"/>
    <property type="evidence" value="ECO:0007669"/>
    <property type="project" value="UniProtKB-SubCell"/>
</dbReference>
<dbReference type="Pfam" id="PF00909">
    <property type="entry name" value="Ammonium_transp"/>
    <property type="match status" value="1"/>
</dbReference>
<dbReference type="SUPFAM" id="SSF111352">
    <property type="entry name" value="Ammonium transporter"/>
    <property type="match status" value="1"/>
</dbReference>
<feature type="transmembrane region" description="Helical" evidence="8">
    <location>
        <begin position="126"/>
        <end position="148"/>
    </location>
</feature>
<evidence type="ECO:0000256" key="2">
    <source>
        <dbReference type="ARBA" id="ARBA00005887"/>
    </source>
</evidence>
<protein>
    <recommendedName>
        <fullName evidence="8">Ammonium transporter</fullName>
    </recommendedName>
</protein>
<dbReference type="InterPro" id="IPR002229">
    <property type="entry name" value="RhesusRHD"/>
</dbReference>
<keyword evidence="5 8" id="KW-1133">Transmembrane helix</keyword>
<reference evidence="10" key="1">
    <citation type="submission" date="2020-02" db="EMBL/GenBank/DDBJ databases">
        <authorList>
            <person name="Meier V. D."/>
        </authorList>
    </citation>
    <scope>NUCLEOTIDE SEQUENCE</scope>
    <source>
        <strain evidence="10">AVDCRST_MAG79</strain>
    </source>
</reference>
<feature type="domain" description="Ammonium transporter AmtB-like" evidence="9">
    <location>
        <begin position="4"/>
        <end position="409"/>
    </location>
</feature>
<evidence type="ECO:0000256" key="3">
    <source>
        <dbReference type="ARBA" id="ARBA00022448"/>
    </source>
</evidence>
<evidence type="ECO:0000256" key="4">
    <source>
        <dbReference type="ARBA" id="ARBA00022692"/>
    </source>
</evidence>
<evidence type="ECO:0000256" key="6">
    <source>
        <dbReference type="ARBA" id="ARBA00023136"/>
    </source>
</evidence>
<comment type="subcellular location">
    <subcellularLocation>
        <location evidence="8">Cell membrane</location>
        <topology evidence="8">Multi-pass membrane protein</topology>
    </subcellularLocation>
    <subcellularLocation>
        <location evidence="1">Membrane</location>
        <topology evidence="1">Multi-pass membrane protein</topology>
    </subcellularLocation>
</comment>
<dbReference type="NCBIfam" id="TIGR00836">
    <property type="entry name" value="amt"/>
    <property type="match status" value="1"/>
</dbReference>
<organism evidence="10">
    <name type="scientific">uncultured Thermoleophilia bacterium</name>
    <dbReference type="NCBI Taxonomy" id="1497501"/>
    <lineage>
        <taxon>Bacteria</taxon>
        <taxon>Bacillati</taxon>
        <taxon>Actinomycetota</taxon>
        <taxon>Thermoleophilia</taxon>
        <taxon>environmental samples</taxon>
    </lineage>
</organism>
<feature type="transmembrane region" description="Helical" evidence="8">
    <location>
        <begin position="286"/>
        <end position="306"/>
    </location>
</feature>
<keyword evidence="6 8" id="KW-0472">Membrane</keyword>
<name>A0A6J4TUI3_9ACTN</name>
<dbReference type="Gene3D" id="1.10.3430.10">
    <property type="entry name" value="Ammonium transporter AmtB like domains"/>
    <property type="match status" value="1"/>
</dbReference>